<name>A0A0J8DUQ3_BETVV</name>
<feature type="transmembrane region" description="Helical" evidence="1">
    <location>
        <begin position="12"/>
        <end position="35"/>
    </location>
</feature>
<evidence type="ECO:0000259" key="2">
    <source>
        <dbReference type="Pfam" id="PF25342"/>
    </source>
</evidence>
<dbReference type="Pfam" id="PF25342">
    <property type="entry name" value="GT_PLOD"/>
    <property type="match status" value="1"/>
</dbReference>
<evidence type="ECO:0000313" key="4">
    <source>
        <dbReference type="Proteomes" id="UP000035740"/>
    </source>
</evidence>
<dbReference type="AlphaFoldDB" id="A0A0J8DUQ3"/>
<dbReference type="Gramene" id="KMS94530">
    <property type="protein sequence ID" value="KMS94530"/>
    <property type="gene ID" value="BVRB_020490"/>
</dbReference>
<feature type="domain" description="PLOD1-3-like GT" evidence="2">
    <location>
        <begin position="54"/>
        <end position="127"/>
    </location>
</feature>
<dbReference type="OrthoDB" id="69177at2759"/>
<evidence type="ECO:0000256" key="1">
    <source>
        <dbReference type="SAM" id="Phobius"/>
    </source>
</evidence>
<dbReference type="Proteomes" id="UP000035740">
    <property type="component" value="Unassembled WGS sequence"/>
</dbReference>
<dbReference type="CDD" id="cd22997">
    <property type="entry name" value="GT_LH"/>
    <property type="match status" value="1"/>
</dbReference>
<keyword evidence="1" id="KW-1133">Transmembrane helix</keyword>
<keyword evidence="1" id="KW-0472">Membrane</keyword>
<gene>
    <name evidence="3" type="ORF">BVRB_020490</name>
</gene>
<dbReference type="EMBL" id="KQ092729">
    <property type="protein sequence ID" value="KMS94530.1"/>
    <property type="molecule type" value="Genomic_DNA"/>
</dbReference>
<keyword evidence="1" id="KW-0812">Transmembrane</keyword>
<accession>A0A0J8DUQ3</accession>
<keyword evidence="4" id="KW-1185">Reference proteome</keyword>
<protein>
    <recommendedName>
        <fullName evidence="2">PLOD1-3-like GT domain-containing protein</fullName>
    </recommendedName>
</protein>
<evidence type="ECO:0000313" key="3">
    <source>
        <dbReference type="EMBL" id="KMS94530.1"/>
    </source>
</evidence>
<sequence length="211" mass="24280">MKPIMKRYCLTPLRAIIALVIFFLTFTTTTLFYIIQFEVRQDKDILSAAVPRQPALTLLTFASHQADFLCRLLTSAVLNGISVKVLGYDNNRKDPLFRKVTMTLAELKKRQPDEIIMFVDAFDVVIVIEIVLSIDILFDCFKTGNAETIVSEFLQTKSDVVFAAEKGCWPFMDGRPEGEYICQQKYPESPTPYRNLFSLLCFSMFETFIYF</sequence>
<organism evidence="3 4">
    <name type="scientific">Beta vulgaris subsp. vulgaris</name>
    <name type="common">Beet</name>
    <dbReference type="NCBI Taxonomy" id="3555"/>
    <lineage>
        <taxon>Eukaryota</taxon>
        <taxon>Viridiplantae</taxon>
        <taxon>Streptophyta</taxon>
        <taxon>Embryophyta</taxon>
        <taxon>Tracheophyta</taxon>
        <taxon>Spermatophyta</taxon>
        <taxon>Magnoliopsida</taxon>
        <taxon>eudicotyledons</taxon>
        <taxon>Gunneridae</taxon>
        <taxon>Pentapetalae</taxon>
        <taxon>Caryophyllales</taxon>
        <taxon>Chenopodiaceae</taxon>
        <taxon>Betoideae</taxon>
        <taxon>Beta</taxon>
    </lineage>
</organism>
<dbReference type="InterPro" id="IPR057589">
    <property type="entry name" value="GT_PLOD"/>
</dbReference>
<proteinExistence type="predicted"/>
<reference evidence="3 4" key="1">
    <citation type="journal article" date="2014" name="Nature">
        <title>The genome of the recently domesticated crop plant sugar beet (Beta vulgaris).</title>
        <authorList>
            <person name="Dohm J.C."/>
            <person name="Minoche A.E."/>
            <person name="Holtgrawe D."/>
            <person name="Capella-Gutierrez S."/>
            <person name="Zakrzewski F."/>
            <person name="Tafer H."/>
            <person name="Rupp O."/>
            <person name="Sorensen T.R."/>
            <person name="Stracke R."/>
            <person name="Reinhardt R."/>
            <person name="Goesmann A."/>
            <person name="Kraft T."/>
            <person name="Schulz B."/>
            <person name="Stadler P.F."/>
            <person name="Schmidt T."/>
            <person name="Gabaldon T."/>
            <person name="Lehrach H."/>
            <person name="Weisshaar B."/>
            <person name="Himmelbauer H."/>
        </authorList>
    </citation>
    <scope>NUCLEOTIDE SEQUENCE [LARGE SCALE GENOMIC DNA]</scope>
    <source>
        <tissue evidence="3">Taproot</tissue>
    </source>
</reference>